<sequence length="366" mass="40957">MVSLAEPPAVMKNQDLLGSLLKRVSRSFYLTLKVVPSDVRRPIGLAYLFARAADTIADTTLIGRADRLKYLELFREAIREGKTGDLLAIKEVLAERQQVAAERELLTRLDEGFSILHSLGPSDQAMIRGVVLTLTEGMVMDLATFPGENEGRLVALDTRADLDRYTYYVAGCVGEFWTEIHMAHRPSLAGWDRETMRRRGVRFGKGLQMTNVLRDLPKDLRIGRCYLPRQELEALGLQPADLLDPTAVVKVKPLLRSLLALTLDHYQEGWAYTLQIPRREVQMRLACIWPLFIGLKTLALLDRSPNLLDPGVTIKTPRGAVYGIMARSLAMIGSDVALDRYYQRLRRSVPVSPLHVSSPPVGERGG</sequence>
<dbReference type="EMBL" id="NVQC01000030">
    <property type="protein sequence ID" value="PTL35137.1"/>
    <property type="molecule type" value="Genomic_DNA"/>
</dbReference>
<dbReference type="AlphaFoldDB" id="A0A2T4TVJ9"/>
<dbReference type="SFLD" id="SFLDS00005">
    <property type="entry name" value="Isoprenoid_Synthase_Type_I"/>
    <property type="match status" value="1"/>
</dbReference>
<comment type="caution">
    <text evidence="1">The sequence shown here is derived from an EMBL/GenBank/DDBJ whole genome shotgun (WGS) entry which is preliminary data.</text>
</comment>
<keyword evidence="2" id="KW-1185">Reference proteome</keyword>
<dbReference type="Pfam" id="PF00494">
    <property type="entry name" value="SQS_PSY"/>
    <property type="match status" value="1"/>
</dbReference>
<proteinExistence type="predicted"/>
<dbReference type="GO" id="GO:0051996">
    <property type="term" value="F:squalene synthase [NAD(P)H] activity"/>
    <property type="evidence" value="ECO:0007669"/>
    <property type="project" value="InterPro"/>
</dbReference>
<dbReference type="Gene3D" id="1.10.600.10">
    <property type="entry name" value="Farnesyl Diphosphate Synthase"/>
    <property type="match status" value="1"/>
</dbReference>
<dbReference type="Proteomes" id="UP000241436">
    <property type="component" value="Unassembled WGS sequence"/>
</dbReference>
<organism evidence="1 2">
    <name type="scientific">Candidatus Methylomirabilis limnetica</name>
    <dbReference type="NCBI Taxonomy" id="2033718"/>
    <lineage>
        <taxon>Bacteria</taxon>
        <taxon>Candidatus Methylomirabilota</taxon>
        <taxon>Candidatus Methylomirabilia</taxon>
        <taxon>Candidatus Methylomirabilales</taxon>
        <taxon>Candidatus Methylomirabilaceae</taxon>
        <taxon>Candidatus Methylomirabilis</taxon>
    </lineage>
</organism>
<dbReference type="PANTHER" id="PTHR11626:SF2">
    <property type="entry name" value="SQUALENE SYNTHASE"/>
    <property type="match status" value="1"/>
</dbReference>
<reference evidence="1 2" key="1">
    <citation type="submission" date="2017-09" db="EMBL/GenBank/DDBJ databases">
        <title>Bloom of a denitrifying methanotroph, Candidatus Methylomirabilis limnetica, in a deep stratified lake.</title>
        <authorList>
            <person name="Graf J.S."/>
            <person name="Marchant H.K."/>
            <person name="Tienken D."/>
            <person name="Hach P.F."/>
            <person name="Brand A."/>
            <person name="Schubert C.J."/>
            <person name="Kuypers M.M."/>
            <person name="Milucka J."/>
        </authorList>
    </citation>
    <scope>NUCLEOTIDE SEQUENCE [LARGE SCALE GENOMIC DNA]</scope>
    <source>
        <strain evidence="1 2">Zug</strain>
    </source>
</reference>
<reference evidence="2" key="2">
    <citation type="journal article" date="2018" name="Environ. Microbiol.">
        <title>Bloom of a denitrifying methanotroph, 'Candidatus Methylomirabilis limnetica', in a deep stratified lake.</title>
        <authorList>
            <person name="Graf J.S."/>
            <person name="Mayr M.J."/>
            <person name="Marchant H.K."/>
            <person name="Tienken D."/>
            <person name="Hach P.F."/>
            <person name="Brand A."/>
            <person name="Schubert C.J."/>
            <person name="Kuypers M.M."/>
            <person name="Milucka J."/>
        </authorList>
    </citation>
    <scope>NUCLEOTIDE SEQUENCE [LARGE SCALE GENOMIC DNA]</scope>
    <source>
        <strain evidence="2">Zug</strain>
    </source>
</reference>
<dbReference type="SFLD" id="SFLDG01018">
    <property type="entry name" value="Squalene/Phytoene_Synthase_Lik"/>
    <property type="match status" value="1"/>
</dbReference>
<dbReference type="InterPro" id="IPR002060">
    <property type="entry name" value="Squ/phyt_synthse"/>
</dbReference>
<dbReference type="InterPro" id="IPR008949">
    <property type="entry name" value="Isoprenoid_synthase_dom_sf"/>
</dbReference>
<keyword evidence="1" id="KW-0808">Transferase</keyword>
<protein>
    <submittedName>
        <fullName evidence="1">Farnesyl-diphosphate farnesyltransferase</fullName>
    </submittedName>
</protein>
<evidence type="ECO:0000313" key="2">
    <source>
        <dbReference type="Proteomes" id="UP000241436"/>
    </source>
</evidence>
<dbReference type="OrthoDB" id="9807580at2"/>
<dbReference type="SUPFAM" id="SSF48576">
    <property type="entry name" value="Terpenoid synthases"/>
    <property type="match status" value="1"/>
</dbReference>
<dbReference type="InterPro" id="IPR044844">
    <property type="entry name" value="Trans_IPPS_euk-type"/>
</dbReference>
<dbReference type="PANTHER" id="PTHR11626">
    <property type="entry name" value="FARNESYL-DIPHOSPHATE FARNESYLTRANSFERASE"/>
    <property type="match status" value="1"/>
</dbReference>
<gene>
    <name evidence="1" type="ORF">CLG94_11695</name>
</gene>
<accession>A0A2T4TVJ9</accession>
<dbReference type="GO" id="GO:0045338">
    <property type="term" value="P:farnesyl diphosphate metabolic process"/>
    <property type="evidence" value="ECO:0007669"/>
    <property type="project" value="InterPro"/>
</dbReference>
<name>A0A2T4TVJ9_9BACT</name>
<evidence type="ECO:0000313" key="1">
    <source>
        <dbReference type="EMBL" id="PTL35137.1"/>
    </source>
</evidence>